<evidence type="ECO:0000313" key="2">
    <source>
        <dbReference type="EMBL" id="GAA4666097.1"/>
    </source>
</evidence>
<feature type="compositionally biased region" description="Basic and acidic residues" evidence="1">
    <location>
        <begin position="61"/>
        <end position="75"/>
    </location>
</feature>
<feature type="compositionally biased region" description="Basic and acidic residues" evidence="1">
    <location>
        <begin position="25"/>
        <end position="37"/>
    </location>
</feature>
<evidence type="ECO:0000256" key="1">
    <source>
        <dbReference type="SAM" id="MobiDB-lite"/>
    </source>
</evidence>
<comment type="caution">
    <text evidence="2">The sequence shown here is derived from an EMBL/GenBank/DDBJ whole genome shotgun (WGS) entry which is preliminary data.</text>
</comment>
<proteinExistence type="predicted"/>
<reference evidence="3" key="1">
    <citation type="journal article" date="2019" name="Int. J. Syst. Evol. Microbiol.">
        <title>The Global Catalogue of Microorganisms (GCM) 10K type strain sequencing project: providing services to taxonomists for standard genome sequencing and annotation.</title>
        <authorList>
            <consortium name="The Broad Institute Genomics Platform"/>
            <consortium name="The Broad Institute Genome Sequencing Center for Infectious Disease"/>
            <person name="Wu L."/>
            <person name="Ma J."/>
        </authorList>
    </citation>
    <scope>NUCLEOTIDE SEQUENCE [LARGE SCALE GENOMIC DNA]</scope>
    <source>
        <strain evidence="3">JCM 18126</strain>
    </source>
</reference>
<protein>
    <submittedName>
        <fullName evidence="2">Uncharacterized protein</fullName>
    </submittedName>
</protein>
<organism evidence="2 3">
    <name type="scientific">Kineococcus glutinatus</name>
    <dbReference type="NCBI Taxonomy" id="1070872"/>
    <lineage>
        <taxon>Bacteria</taxon>
        <taxon>Bacillati</taxon>
        <taxon>Actinomycetota</taxon>
        <taxon>Actinomycetes</taxon>
        <taxon>Kineosporiales</taxon>
        <taxon>Kineosporiaceae</taxon>
        <taxon>Kineococcus</taxon>
    </lineage>
</organism>
<keyword evidence="3" id="KW-1185">Reference proteome</keyword>
<dbReference type="EMBL" id="BAABIL010000876">
    <property type="protein sequence ID" value="GAA4666097.1"/>
    <property type="molecule type" value="Genomic_DNA"/>
</dbReference>
<dbReference type="RefSeq" id="WP_345714337.1">
    <property type="nucleotide sequence ID" value="NZ_BAABIL010000876.1"/>
</dbReference>
<evidence type="ECO:0000313" key="3">
    <source>
        <dbReference type="Proteomes" id="UP001501195"/>
    </source>
</evidence>
<dbReference type="Proteomes" id="UP001501195">
    <property type="component" value="Unassembled WGS sequence"/>
</dbReference>
<gene>
    <name evidence="2" type="ORF">GCM10023225_35980</name>
</gene>
<name>A0ABP8VL06_9ACTN</name>
<feature type="region of interest" description="Disordered" evidence="1">
    <location>
        <begin position="1"/>
        <end position="75"/>
    </location>
</feature>
<sequence>MRTGDRAGVEGEGAVTVVAGPGGDVARDGDGRERFRTLPEPVRLADTVEGHDPEPPPDPTMGRDPERDFLLRNAG</sequence>
<accession>A0ABP8VL06</accession>